<feature type="region of interest" description="Disordered" evidence="21">
    <location>
        <begin position="607"/>
        <end position="690"/>
    </location>
</feature>
<dbReference type="GO" id="GO:0005737">
    <property type="term" value="C:cytoplasm"/>
    <property type="evidence" value="ECO:0007669"/>
    <property type="project" value="UniProtKB-SubCell"/>
</dbReference>
<evidence type="ECO:0000256" key="17">
    <source>
        <dbReference type="ARBA" id="ARBA00045506"/>
    </source>
</evidence>
<comment type="cofactor">
    <cofactor evidence="1">
        <name>Fe(2+)</name>
        <dbReference type="ChEBI" id="CHEBI:29033"/>
    </cofactor>
</comment>
<dbReference type="InterPro" id="IPR027450">
    <property type="entry name" value="AlkB-like"/>
</dbReference>
<dbReference type="PROSITE" id="PS50102">
    <property type="entry name" value="RRM"/>
    <property type="match status" value="1"/>
</dbReference>
<dbReference type="Ensembl" id="ENSSPAT00000016759.1">
    <property type="protein sequence ID" value="ENSSPAP00000016498.1"/>
    <property type="gene ID" value="ENSSPAG00000012412.1"/>
</dbReference>
<dbReference type="GeneID" id="103360807"/>
<dbReference type="GO" id="GO:0002098">
    <property type="term" value="P:tRNA wobble uridine modification"/>
    <property type="evidence" value="ECO:0007669"/>
    <property type="project" value="TreeGrafter"/>
</dbReference>
<feature type="compositionally biased region" description="Basic and acidic residues" evidence="21">
    <location>
        <begin position="607"/>
        <end position="623"/>
    </location>
</feature>
<keyword evidence="9" id="KW-0949">S-adenosyl-L-methionine</keyword>
<keyword evidence="12 20" id="KW-0694">RNA-binding</keyword>
<evidence type="ECO:0000313" key="25">
    <source>
        <dbReference type="Proteomes" id="UP000694891"/>
    </source>
</evidence>
<dbReference type="GO" id="GO:0106335">
    <property type="term" value="F:tRNA (5-carboxymethyluridine(34)-5-O)-methyltransferase activity"/>
    <property type="evidence" value="ECO:0007669"/>
    <property type="project" value="UniProtKB-EC"/>
</dbReference>
<comment type="subcellular location">
    <subcellularLocation>
        <location evidence="3">Cytoplasm</location>
    </subcellularLocation>
    <subcellularLocation>
        <location evidence="2">Nucleus</location>
    </subcellularLocation>
</comment>
<feature type="compositionally biased region" description="Low complexity" evidence="21">
    <location>
        <begin position="634"/>
        <end position="648"/>
    </location>
</feature>
<dbReference type="CDD" id="cd02440">
    <property type="entry name" value="AdoMet_MTases"/>
    <property type="match status" value="1"/>
</dbReference>
<keyword evidence="14" id="KW-0539">Nucleus</keyword>
<feature type="compositionally biased region" description="Polar residues" evidence="21">
    <location>
        <begin position="675"/>
        <end position="690"/>
    </location>
</feature>
<dbReference type="InterPro" id="IPR005123">
    <property type="entry name" value="Oxoglu/Fe-dep_dioxygenase_dom"/>
</dbReference>
<protein>
    <recommendedName>
        <fullName evidence="5">tRNA (carboxymethyluridine(34)-5-O)-methyltransferase</fullName>
        <ecNumber evidence="5">2.1.1.229</ecNumber>
    </recommendedName>
    <alternativeName>
        <fullName evidence="18">Alkylated DNA repair protein alkB homolog 8</fullName>
    </alternativeName>
    <alternativeName>
        <fullName evidence="19">S-adenosyl-L-methionine-dependent tRNA methyltransferase ALKBH8</fullName>
    </alternativeName>
</protein>
<dbReference type="FunFam" id="3.30.70.330:FF:000570">
    <property type="entry name" value="ALKylated DNA repair protein AlkB homolog"/>
    <property type="match status" value="1"/>
</dbReference>
<dbReference type="Proteomes" id="UP000694891">
    <property type="component" value="Unplaced"/>
</dbReference>
<keyword evidence="13" id="KW-0408">Iron</keyword>
<evidence type="ECO:0000256" key="7">
    <source>
        <dbReference type="ARBA" id="ARBA00022603"/>
    </source>
</evidence>
<dbReference type="GO" id="GO:0008757">
    <property type="term" value="F:S-adenosylmethionine-dependent methyltransferase activity"/>
    <property type="evidence" value="ECO:0007669"/>
    <property type="project" value="InterPro"/>
</dbReference>
<dbReference type="Pfam" id="PF08241">
    <property type="entry name" value="Methyltransf_11"/>
    <property type="match status" value="1"/>
</dbReference>
<dbReference type="RefSeq" id="XP_008284930.1">
    <property type="nucleotide sequence ID" value="XM_008286708.1"/>
</dbReference>
<evidence type="ECO:0000256" key="13">
    <source>
        <dbReference type="ARBA" id="ARBA00023004"/>
    </source>
</evidence>
<dbReference type="Pfam" id="PF00076">
    <property type="entry name" value="RRM_1"/>
    <property type="match status" value="1"/>
</dbReference>
<keyword evidence="6" id="KW-0963">Cytoplasm</keyword>
<dbReference type="GO" id="GO:0030488">
    <property type="term" value="P:tRNA methylation"/>
    <property type="evidence" value="ECO:0007669"/>
    <property type="project" value="TreeGrafter"/>
</dbReference>
<feature type="region of interest" description="Disordered" evidence="21">
    <location>
        <begin position="533"/>
        <end position="584"/>
    </location>
</feature>
<evidence type="ECO:0000256" key="2">
    <source>
        <dbReference type="ARBA" id="ARBA00004123"/>
    </source>
</evidence>
<evidence type="ECO:0000256" key="14">
    <source>
        <dbReference type="ARBA" id="ARBA00023242"/>
    </source>
</evidence>
<dbReference type="GO" id="GO:0000049">
    <property type="term" value="F:tRNA binding"/>
    <property type="evidence" value="ECO:0007669"/>
    <property type="project" value="TreeGrafter"/>
</dbReference>
<comment type="catalytic activity">
    <reaction evidence="16">
        <text>5-(carboxymethyl)uridine(34) in tRNA + S-adenosyl-L-methionine = 5-(2-methoxy-2-oxoethyl)uridine(34) in tRNA + S-adenosyl-L-homocysteine</text>
        <dbReference type="Rhea" id="RHEA:43208"/>
        <dbReference type="Rhea" id="RHEA-COMP:10407"/>
        <dbReference type="Rhea" id="RHEA-COMP:10408"/>
        <dbReference type="ChEBI" id="CHEBI:57856"/>
        <dbReference type="ChEBI" id="CHEBI:59789"/>
        <dbReference type="ChEBI" id="CHEBI:74851"/>
        <dbReference type="ChEBI" id="CHEBI:74882"/>
        <dbReference type="EC" id="2.1.1.229"/>
    </reaction>
</comment>
<dbReference type="SUPFAM" id="SSF51197">
    <property type="entry name" value="Clavaminate synthase-like"/>
    <property type="match status" value="1"/>
</dbReference>
<evidence type="ECO:0000256" key="21">
    <source>
        <dbReference type="SAM" id="MobiDB-lite"/>
    </source>
</evidence>
<dbReference type="InterPro" id="IPR029063">
    <property type="entry name" value="SAM-dependent_MTases_sf"/>
</dbReference>
<feature type="compositionally biased region" description="Basic residues" evidence="21">
    <location>
        <begin position="624"/>
        <end position="633"/>
    </location>
</feature>
<dbReference type="SUPFAM" id="SSF54928">
    <property type="entry name" value="RNA-binding domain, RBD"/>
    <property type="match status" value="1"/>
</dbReference>
<dbReference type="PROSITE" id="PS51471">
    <property type="entry name" value="FE2OG_OXY"/>
    <property type="match status" value="1"/>
</dbReference>
<dbReference type="PANTHER" id="PTHR13069:SF21">
    <property type="entry name" value="ALKYLATED DNA REPAIR PROTEIN ALKB HOMOLOG 8"/>
    <property type="match status" value="1"/>
</dbReference>
<dbReference type="Gene3D" id="3.30.70.330">
    <property type="match status" value="1"/>
</dbReference>
<keyword evidence="10" id="KW-0479">Metal-binding</keyword>
<dbReference type="SMART" id="SM00360">
    <property type="entry name" value="RRM"/>
    <property type="match status" value="1"/>
</dbReference>
<feature type="domain" description="RRM" evidence="22">
    <location>
        <begin position="46"/>
        <end position="124"/>
    </location>
</feature>
<dbReference type="STRING" id="144197.ENSSPAP00000016498"/>
<accession>A0A3B5A595</accession>
<evidence type="ECO:0000256" key="20">
    <source>
        <dbReference type="PROSITE-ProRule" id="PRU00176"/>
    </source>
</evidence>
<evidence type="ECO:0000256" key="6">
    <source>
        <dbReference type="ARBA" id="ARBA00022490"/>
    </source>
</evidence>
<evidence type="ECO:0000256" key="9">
    <source>
        <dbReference type="ARBA" id="ARBA00022691"/>
    </source>
</evidence>
<sequence>MDSYVENNVNAVRRSKEEKKVLKKQIKASHTLLKHEGISTAAQPTKSLVVANGGLGNGISREELSAALKDMGEVESLVMPPHKPYAFVTYRSEESARTAQVKLNGQTLQCGENSVTLYLSYVESVTYEEEASVPLPEGLILVEDFVSPEEEAALLTAIDWSSTNDDITAQKALKHRRVKHYGFEFRYDNNNVDKDKPLPAGLPEQCLPLLDRCIRNGHISIMPDQLTVNQYESGQGIPPHVDTHSAFEDTILSLSLGAKIVMEFRHPDGGVVAVVLPGRSLLVMKGESRYLWTHGITPRKFDMVPACDPQSPAHARPDLGTHSNLTLSKRGTRTSFTFRKIRHDPCRCAFPSACDSQGAPSAPSLPPSPPTLPCCRADAARLEEEYVHRVYDAIAPHFSSTRHSPWPRVCHFLTLLPPGSALADVGCGNGKYLGVNPDVIAVGCDRSSALVQICAERGFHAFVSDALSVPLRTESCDACISIAVIHHFSTQERRLAAVRELVRLLKPGGRALIYVWAFEQEYNKQKSKYLKDTNKENHNNHSPTKNTSEDSQEPRGKSSIHVSSHLEDSCRPDGSMSDVSKVSDGKLSVHTNRTAFNTQDLLVPWHLKEGKKREDEESGDSGKKDKRKDKSKKVSSSSCSASSLSPKSDPGPGFDSNISSESRLDTSDATHISDSKPSPNSDTTQTSSSTVKSAPVFHRYYHVFQQGELEQLCGQVAGVTVQSSYHDQGNWCIILEKDRLE</sequence>
<name>A0A3B5A595_9TELE</name>
<evidence type="ECO:0000256" key="12">
    <source>
        <dbReference type="ARBA" id="ARBA00022884"/>
    </source>
</evidence>
<evidence type="ECO:0000256" key="3">
    <source>
        <dbReference type="ARBA" id="ARBA00004496"/>
    </source>
</evidence>
<dbReference type="PANTHER" id="PTHR13069">
    <property type="entry name" value="ALKYLATED DNA REPAIR PROTEIN ALKB HOMOLOG 8"/>
    <property type="match status" value="1"/>
</dbReference>
<evidence type="ECO:0000256" key="16">
    <source>
        <dbReference type="ARBA" id="ARBA00034996"/>
    </source>
</evidence>
<dbReference type="GO" id="GO:0005634">
    <property type="term" value="C:nucleus"/>
    <property type="evidence" value="ECO:0007669"/>
    <property type="project" value="UniProtKB-SubCell"/>
</dbReference>
<evidence type="ECO:0000256" key="18">
    <source>
        <dbReference type="ARBA" id="ARBA00049786"/>
    </source>
</evidence>
<proteinExistence type="inferred from homology"/>
<evidence type="ECO:0000256" key="19">
    <source>
        <dbReference type="ARBA" id="ARBA00049802"/>
    </source>
</evidence>
<feature type="domain" description="Fe2OG dioxygenase" evidence="23">
    <location>
        <begin position="222"/>
        <end position="342"/>
    </location>
</feature>
<evidence type="ECO:0000259" key="23">
    <source>
        <dbReference type="PROSITE" id="PS51471"/>
    </source>
</evidence>
<evidence type="ECO:0000256" key="5">
    <source>
        <dbReference type="ARBA" id="ARBA00012808"/>
    </source>
</evidence>
<evidence type="ECO:0000256" key="10">
    <source>
        <dbReference type="ARBA" id="ARBA00022723"/>
    </source>
</evidence>
<keyword evidence="15" id="KW-0511">Multifunctional enzyme</keyword>
<dbReference type="EC" id="2.1.1.229" evidence="5"/>
<evidence type="ECO:0000256" key="8">
    <source>
        <dbReference type="ARBA" id="ARBA00022679"/>
    </source>
</evidence>
<reference evidence="26" key="2">
    <citation type="submission" date="2025-04" db="UniProtKB">
        <authorList>
            <consortium name="RefSeq"/>
        </authorList>
    </citation>
    <scope>IDENTIFICATION</scope>
</reference>
<dbReference type="InterPro" id="IPR035979">
    <property type="entry name" value="RBD_domain_sf"/>
</dbReference>
<dbReference type="InterPro" id="IPR012677">
    <property type="entry name" value="Nucleotide-bd_a/b_plait_sf"/>
</dbReference>
<evidence type="ECO:0000313" key="24">
    <source>
        <dbReference type="Ensembl" id="ENSSPAP00000016498.1"/>
    </source>
</evidence>
<dbReference type="CDD" id="cd12431">
    <property type="entry name" value="RRM_ALKBH8"/>
    <property type="match status" value="1"/>
</dbReference>
<evidence type="ECO:0000313" key="26">
    <source>
        <dbReference type="RefSeq" id="XP_008284930.1"/>
    </source>
</evidence>
<dbReference type="AlphaFoldDB" id="A0A3B5A595"/>
<comment type="function">
    <text evidence="17">Catalyzes the methylation of 5-carboxymethyl uridine to 5-methylcarboxymethyl uridine at the wobble position of the anticodon loop in tRNA via its methyltransferase domain. Catalyzes the last step in the formation of 5-methylcarboxymethyl uridine at the wobble position of the anticodon loop in target tRNA. Has a preference for tRNA(Arg) and tRNA(Glu), and does not bind tRNA(Lys). Binds tRNA and catalyzes the iron and alpha-ketoglutarate dependent hydroxylation of 5-methylcarboxymethyl uridine at the wobble position of the anticodon loop in tRNA via its dioxygenase domain, giving rise to 5-(S)-methoxycarbonylhydroxymethyluridine; has a preference for tRNA(Gly). Required for normal survival after DNA damage. May inhibit apoptosis and promote cell survival and angiogenesis.</text>
</comment>
<keyword evidence="8" id="KW-0808">Transferase</keyword>
<evidence type="ECO:0000256" key="15">
    <source>
        <dbReference type="ARBA" id="ARBA00023268"/>
    </source>
</evidence>
<dbReference type="Pfam" id="PF13532">
    <property type="entry name" value="2OG-FeII_Oxy_2"/>
    <property type="match status" value="1"/>
</dbReference>
<dbReference type="Gene3D" id="3.40.50.150">
    <property type="entry name" value="Vaccinia Virus protein VP39"/>
    <property type="match status" value="1"/>
</dbReference>
<dbReference type="Gene3D" id="2.60.120.590">
    <property type="entry name" value="Alpha-ketoglutarate-dependent dioxygenase AlkB-like"/>
    <property type="match status" value="1"/>
</dbReference>
<dbReference type="InterPro" id="IPR037151">
    <property type="entry name" value="AlkB-like_sf"/>
</dbReference>
<dbReference type="InterPro" id="IPR000504">
    <property type="entry name" value="RRM_dom"/>
</dbReference>
<feature type="compositionally biased region" description="Basic and acidic residues" evidence="21">
    <location>
        <begin position="662"/>
        <end position="674"/>
    </location>
</feature>
<dbReference type="FunFam" id="2.60.120.590:FF:000012">
    <property type="entry name" value="AlkB homolog 8, tRNA methyltransferase"/>
    <property type="match status" value="1"/>
</dbReference>
<comment type="similarity">
    <text evidence="4">Belongs to the alkB family.</text>
</comment>
<reference evidence="24" key="1">
    <citation type="submission" date="2023-09" db="UniProtKB">
        <authorList>
            <consortium name="Ensembl"/>
        </authorList>
    </citation>
    <scope>IDENTIFICATION</scope>
</reference>
<gene>
    <name evidence="24" type="primary">ALKBH8</name>
    <name evidence="26" type="synonym">alkbh8</name>
</gene>
<organism evidence="24">
    <name type="scientific">Stegastes partitus</name>
    <name type="common">bicolor damselfish</name>
    <dbReference type="NCBI Taxonomy" id="144197"/>
    <lineage>
        <taxon>Eukaryota</taxon>
        <taxon>Metazoa</taxon>
        <taxon>Chordata</taxon>
        <taxon>Craniata</taxon>
        <taxon>Vertebrata</taxon>
        <taxon>Euteleostomi</taxon>
        <taxon>Actinopterygii</taxon>
        <taxon>Neopterygii</taxon>
        <taxon>Teleostei</taxon>
        <taxon>Neoteleostei</taxon>
        <taxon>Acanthomorphata</taxon>
        <taxon>Ovalentaria</taxon>
        <taxon>Pomacentridae</taxon>
        <taxon>Stegastes</taxon>
    </lineage>
</organism>
<dbReference type="InterPro" id="IPR013216">
    <property type="entry name" value="Methyltransf_11"/>
</dbReference>
<dbReference type="SUPFAM" id="SSF53335">
    <property type="entry name" value="S-adenosyl-L-methionine-dependent methyltransferases"/>
    <property type="match status" value="1"/>
</dbReference>
<evidence type="ECO:0000256" key="4">
    <source>
        <dbReference type="ARBA" id="ARBA00007879"/>
    </source>
</evidence>
<keyword evidence="25" id="KW-1185">Reference proteome</keyword>
<dbReference type="InterPro" id="IPR034256">
    <property type="entry name" value="ALKBH8_RRM"/>
</dbReference>
<evidence type="ECO:0000256" key="1">
    <source>
        <dbReference type="ARBA" id="ARBA00001954"/>
    </source>
</evidence>
<keyword evidence="7" id="KW-0489">Methyltransferase</keyword>
<dbReference type="GO" id="GO:0046872">
    <property type="term" value="F:metal ion binding"/>
    <property type="evidence" value="ECO:0007669"/>
    <property type="project" value="UniProtKB-KW"/>
</dbReference>
<evidence type="ECO:0000256" key="11">
    <source>
        <dbReference type="ARBA" id="ARBA00022833"/>
    </source>
</evidence>
<dbReference type="CTD" id="91801"/>
<evidence type="ECO:0000259" key="22">
    <source>
        <dbReference type="PROSITE" id="PS50102"/>
    </source>
</evidence>
<dbReference type="InterPro" id="IPR051422">
    <property type="entry name" value="AlkB_tRNA_MeTrf/Diox"/>
</dbReference>
<dbReference type="OrthoDB" id="271595at2759"/>
<keyword evidence="11" id="KW-0862">Zinc</keyword>
<dbReference type="GeneTree" id="ENSGT00940000158563"/>